<accession>A0ABV1D553</accession>
<dbReference type="EMBL" id="JBBMFM010000035">
    <property type="protein sequence ID" value="MEQ2425545.1"/>
    <property type="molecule type" value="Genomic_DNA"/>
</dbReference>
<evidence type="ECO:0000313" key="2">
    <source>
        <dbReference type="Proteomes" id="UP001454086"/>
    </source>
</evidence>
<organism evidence="1 2">
    <name type="scientific">Enterocloster hominis</name>
    <name type="common">ex Hitch et al. 2024</name>
    <dbReference type="NCBI Taxonomy" id="1917870"/>
    <lineage>
        <taxon>Bacteria</taxon>
        <taxon>Bacillati</taxon>
        <taxon>Bacillota</taxon>
        <taxon>Clostridia</taxon>
        <taxon>Lachnospirales</taxon>
        <taxon>Lachnospiraceae</taxon>
        <taxon>Enterocloster</taxon>
    </lineage>
</organism>
<reference evidence="1 2" key="1">
    <citation type="submission" date="2024-03" db="EMBL/GenBank/DDBJ databases">
        <title>Human intestinal bacterial collection.</title>
        <authorList>
            <person name="Pauvert C."/>
            <person name="Hitch T.C.A."/>
            <person name="Clavel T."/>
        </authorList>
    </citation>
    <scope>NUCLEOTIDE SEQUENCE [LARGE SCALE GENOMIC DNA]</scope>
    <source>
        <strain evidence="1 2">CLA-SR-H021</strain>
    </source>
</reference>
<dbReference type="Proteomes" id="UP001454086">
    <property type="component" value="Unassembled WGS sequence"/>
</dbReference>
<sequence length="266" mass="30806">MRIRVYDKHLGSYFQSEVYAIINTGYYEKYLVSVPSESGGYMKLYDYLDKSDKKLPVLVNMVIPQGPEGWIYKKTGDAGRQFEEYRHVLEHGILFFEYRGFPWLWEDTDTLGALLRGESVLIKDSMFEDRLYSDTALKGWNYVKTQEDADAFQRSVCGFHDAVIRGLGYVSGAYVTADKCMKPLADVRRVSIQIQRQQCQDFEMIFEGVTALNLRPPGDNYMADIYDASLFVRDASVFFSDSYLEKPDMSYSGTWITAYGLRWRFT</sequence>
<comment type="caution">
    <text evidence="1">The sequence shown here is derived from an EMBL/GenBank/DDBJ whole genome shotgun (WGS) entry which is preliminary data.</text>
</comment>
<name>A0ABV1D553_9FIRM</name>
<evidence type="ECO:0000313" key="1">
    <source>
        <dbReference type="EMBL" id="MEQ2425545.1"/>
    </source>
</evidence>
<dbReference type="RefSeq" id="WP_349118200.1">
    <property type="nucleotide sequence ID" value="NZ_JBBMFM010000035.1"/>
</dbReference>
<gene>
    <name evidence="1" type="ORF">WMQ36_11215</name>
</gene>
<protein>
    <submittedName>
        <fullName evidence="1">Uncharacterized protein</fullName>
    </submittedName>
</protein>
<keyword evidence="2" id="KW-1185">Reference proteome</keyword>
<proteinExistence type="predicted"/>